<dbReference type="GeneID" id="65112821"/>
<proteinExistence type="inferred from homology"/>
<organism evidence="8 9">
    <name type="scientific">Erwinia phage Cronus</name>
    <dbReference type="NCBI Taxonomy" id="2163633"/>
    <lineage>
        <taxon>Viruses</taxon>
        <taxon>Duplodnaviria</taxon>
        <taxon>Heunggongvirae</taxon>
        <taxon>Uroviricota</taxon>
        <taxon>Caudoviricetes</taxon>
        <taxon>Pantevenvirales</taxon>
        <taxon>Straboviridae</taxon>
        <taxon>Tevenvirinae</taxon>
        <taxon>Risoevirus</taxon>
        <taxon>Risoevirus cronus</taxon>
        <taxon>Roskildevirus cronus</taxon>
    </lineage>
</organism>
<evidence type="ECO:0000313" key="8">
    <source>
        <dbReference type="EMBL" id="AWD90388.1"/>
    </source>
</evidence>
<feature type="binding site" evidence="1 3">
    <location>
        <position position="55"/>
    </location>
    <ligand>
        <name>ATP</name>
        <dbReference type="ChEBI" id="CHEBI:30616"/>
    </ligand>
</feature>
<evidence type="ECO:0000256" key="1">
    <source>
        <dbReference type="HAMAP-Rule" id="MF_04149"/>
    </source>
</evidence>
<dbReference type="NCBIfam" id="TIGR02308">
    <property type="entry name" value="RNA_lig_T4_1"/>
    <property type="match status" value="1"/>
</dbReference>
<protein>
    <recommendedName>
        <fullName evidence="1">RNA ligase 1</fullName>
        <ecNumber evidence="1">6.5.1.3</ecNumber>
    </recommendedName>
    <alternativeName>
        <fullName evidence="1">Rnl1</fullName>
    </alternativeName>
</protein>
<evidence type="ECO:0000256" key="3">
    <source>
        <dbReference type="PIRSR" id="PIRSR612648-2"/>
    </source>
</evidence>
<dbReference type="EMBL" id="MH059636">
    <property type="protein sequence ID" value="AWD90388.1"/>
    <property type="molecule type" value="Genomic_DNA"/>
</dbReference>
<reference evidence="8" key="1">
    <citation type="submission" date="2018-03" db="EMBL/GenBank/DDBJ databases">
        <title>Phage therapy in agriculture - a green tech approach to combat plant pathogenic bacteria.</title>
        <authorList>
            <person name="Carstens A.B."/>
            <person name="Djurhuus A.M."/>
            <person name="Hansen L.H."/>
        </authorList>
    </citation>
    <scope>NUCLEOTIDE SEQUENCE [LARGE SCALE GENOMIC DNA]</scope>
</reference>
<feature type="site" description="Essential for RNA ligase activity" evidence="1 5">
    <location>
        <position position="161"/>
    </location>
</feature>
<feature type="domain" description="T4 RNA ligase 1-like N-terminal" evidence="6">
    <location>
        <begin position="53"/>
        <end position="249"/>
    </location>
</feature>
<keyword evidence="9" id="KW-1185">Reference proteome</keyword>
<keyword evidence="1 8" id="KW-0436">Ligase</keyword>
<keyword evidence="1 4" id="KW-0479">Metal-binding</keyword>
<evidence type="ECO:0000259" key="7">
    <source>
        <dbReference type="Pfam" id="PF20819"/>
    </source>
</evidence>
<name>A0A2S1GLX0_9CAUD</name>
<comment type="function">
    <text evidence="1">Involved in countering a host defense mechanism which, following viral infection, activates the host anticodon nuclease and shuts off viral translation. Repairs 5'-PO4 and 3'-OH groups in the cleaved host tRNA.</text>
</comment>
<feature type="domain" description="T4 RNA ligase 1 C-terminal" evidence="7">
    <location>
        <begin position="256"/>
        <end position="375"/>
    </location>
</feature>
<keyword evidence="1" id="KW-1259">Evasion of bacteria-mediated translation shutoff by virus</keyword>
<dbReference type="GO" id="GO:0046872">
    <property type="term" value="F:metal ion binding"/>
    <property type="evidence" value="ECO:0007669"/>
    <property type="project" value="UniProtKB-UniRule"/>
</dbReference>
<dbReference type="RefSeq" id="YP_010095187.1">
    <property type="nucleotide sequence ID" value="NC_055743.1"/>
</dbReference>
<sequence length="384" mass="43642">MNELFAQLMALVNPNDQSKFFYRDFTTLMGTKARVFSYNYASYSDWLQEGALECRGILFEVDQDGNAVRIMSRPMEKFFNLNETPFTMNLDLSKVAYGMDKADGSLVSTFVDQDVLFMKSKTSVSSEQALAANGILNDIDHAALQARALELAKAGYTLNFEYVAPDNRIVLPYEKKALILLNIRHNDTGEYVSYNDIFADAALRPYLVKIYDNLDSEVAVENIRATEGIEGYVFVMEDGLKFKLKTDWYVALHRTKDSITKNEALFEAVVTGASDDLRSLFAEDTWALAKIQAFESVYLDYLRTSIERLNTLYNELKGKDRKTYAVNGQQALSKTPFLFSVLMKAYATGIDSIALVDNLADVFMRNYKVYVPEEYKKEVVEVQE</sequence>
<dbReference type="GO" id="GO:0042245">
    <property type="term" value="P:RNA repair"/>
    <property type="evidence" value="ECO:0007669"/>
    <property type="project" value="UniProtKB-UniRule"/>
</dbReference>
<feature type="binding site" evidence="1 4">
    <location>
        <position position="275"/>
    </location>
    <ligand>
        <name>Mg(2+)</name>
        <dbReference type="ChEBI" id="CHEBI:18420"/>
        <note>catalytic</note>
    </ligand>
</feature>
<dbReference type="InterPro" id="IPR049042">
    <property type="entry name" value="T4_Rnl1_C"/>
</dbReference>
<keyword evidence="1" id="KW-0692">RNA repair</keyword>
<dbReference type="GO" id="GO:0005524">
    <property type="term" value="F:ATP binding"/>
    <property type="evidence" value="ECO:0007669"/>
    <property type="project" value="UniProtKB-UniRule"/>
</dbReference>
<dbReference type="KEGG" id="vg:65112821"/>
<keyword evidence="1 3" id="KW-0547">Nucleotide-binding</keyword>
<keyword evidence="1 4" id="KW-0460">Magnesium</keyword>
<dbReference type="Gene3D" id="1.10.3550.20">
    <property type="match status" value="1"/>
</dbReference>
<feature type="binding site" evidence="1 3">
    <location>
        <position position="245"/>
    </location>
    <ligand>
        <name>ATP</name>
        <dbReference type="ChEBI" id="CHEBI:30616"/>
    </ligand>
</feature>
<feature type="binding site" evidence="1 3">
    <location>
        <position position="243"/>
    </location>
    <ligand>
        <name>ATP</name>
        <dbReference type="ChEBI" id="CHEBI:30616"/>
    </ligand>
</feature>
<feature type="binding site" evidence="1 3">
    <location>
        <position position="161"/>
    </location>
    <ligand>
        <name>ATP</name>
        <dbReference type="ChEBI" id="CHEBI:30616"/>
    </ligand>
</feature>
<feature type="binding site" evidence="1 3">
    <location>
        <position position="38"/>
    </location>
    <ligand>
        <name>ATP</name>
        <dbReference type="ChEBI" id="CHEBI:30616"/>
    </ligand>
</feature>
<dbReference type="HAMAP" id="MF_04149">
    <property type="entry name" value="RNALIG_T4"/>
    <property type="match status" value="1"/>
</dbReference>
<dbReference type="Pfam" id="PF09511">
    <property type="entry name" value="RNA_lig_T4_1"/>
    <property type="match status" value="1"/>
</dbReference>
<evidence type="ECO:0000259" key="6">
    <source>
        <dbReference type="Pfam" id="PF09511"/>
    </source>
</evidence>
<evidence type="ECO:0000256" key="2">
    <source>
        <dbReference type="PIRSR" id="PIRSR612648-1"/>
    </source>
</evidence>
<dbReference type="InterPro" id="IPR019039">
    <property type="entry name" value="T4-Rnl1-like_N"/>
</dbReference>
<dbReference type="Pfam" id="PF20819">
    <property type="entry name" value="T4_Rnl1_C"/>
    <property type="match status" value="1"/>
</dbReference>
<comment type="catalytic activity">
    <reaction evidence="1">
        <text>ATP + (ribonucleotide)n-3'-hydroxyl + 5'-phospho-(ribonucleotide)m = (ribonucleotide)n+m + AMP + diphosphate.</text>
        <dbReference type="EC" id="6.5.1.3"/>
    </reaction>
</comment>
<accession>A0A2S1GLX0</accession>
<dbReference type="InterPro" id="IPR012648">
    <property type="entry name" value="Rnl1"/>
</dbReference>
<dbReference type="Proteomes" id="UP000246316">
    <property type="component" value="Segment"/>
</dbReference>
<comment type="cofactor">
    <cofactor evidence="1">
        <name>Mg(2+)</name>
        <dbReference type="ChEBI" id="CHEBI:18420"/>
    </cofactor>
    <text evidence="1">Binds 2 magnesium ions that perform the catalytic activity via a two-metal mechanism. One of the catalytic Mg(2+), which is coordinated by 5 water molecules, engages the lysine nucleophile and the ATP alpha phosphate while the Mg(2+) orients the PPi leaving group.</text>
</comment>
<dbReference type="GO" id="GO:0003972">
    <property type="term" value="F:RNA ligase (ATP) activity"/>
    <property type="evidence" value="ECO:0007669"/>
    <property type="project" value="UniProtKB-UniRule"/>
</dbReference>
<evidence type="ECO:0000313" key="9">
    <source>
        <dbReference type="Proteomes" id="UP000246316"/>
    </source>
</evidence>
<feature type="site" description="Essential for RNA ligase activity" evidence="1 5">
    <location>
        <position position="249"/>
    </location>
</feature>
<evidence type="ECO:0000256" key="4">
    <source>
        <dbReference type="PIRSR" id="PIRSR612648-3"/>
    </source>
</evidence>
<keyword evidence="1" id="KW-0945">Host-virus interaction</keyword>
<dbReference type="EC" id="6.5.1.3" evidence="1"/>
<feature type="binding site" evidence="1 3">
    <location>
        <position position="77"/>
    </location>
    <ligand>
        <name>ATP</name>
        <dbReference type="ChEBI" id="CHEBI:30616"/>
    </ligand>
</feature>
<keyword evidence="1 3" id="KW-0067">ATP-binding</keyword>
<evidence type="ECO:0000256" key="5">
    <source>
        <dbReference type="PIRSR" id="PIRSR612648-4"/>
    </source>
</evidence>
<comment type="similarity">
    <text evidence="1">Belongs to the Tequatrovirus RNA ligase 1 family.</text>
</comment>
<feature type="active site" description="N6-AMP-lysine intermediate" evidence="1 2">
    <location>
        <position position="101"/>
    </location>
</feature>